<keyword evidence="6" id="KW-1185">Reference proteome</keyword>
<comment type="subunit">
    <text evidence="3">Heterohexamer of two PFD-alpha type and four PFD-beta type subunits.</text>
</comment>
<evidence type="ECO:0000256" key="4">
    <source>
        <dbReference type="SAM" id="Coils"/>
    </source>
</evidence>
<dbReference type="GO" id="GO:0051082">
    <property type="term" value="F:unfolded protein binding"/>
    <property type="evidence" value="ECO:0000318"/>
    <property type="project" value="GO_Central"/>
</dbReference>
<reference evidence="6" key="1">
    <citation type="journal article" date="2011" name="Genome Biol.">
        <title>Comparative genomics of the social amoebae Dictyostelium discoideum and Dictyostelium purpureum.</title>
        <authorList>
            <consortium name="US DOE Joint Genome Institute (JGI-PGF)"/>
            <person name="Sucgang R."/>
            <person name="Kuo A."/>
            <person name="Tian X."/>
            <person name="Salerno W."/>
            <person name="Parikh A."/>
            <person name="Feasley C.L."/>
            <person name="Dalin E."/>
            <person name="Tu H."/>
            <person name="Huang E."/>
            <person name="Barry K."/>
            <person name="Lindquist E."/>
            <person name="Shapiro H."/>
            <person name="Bruce D."/>
            <person name="Schmutz J."/>
            <person name="Salamov A."/>
            <person name="Fey P."/>
            <person name="Gaudet P."/>
            <person name="Anjard C."/>
            <person name="Babu M.M."/>
            <person name="Basu S."/>
            <person name="Bushmanova Y."/>
            <person name="van der Wel H."/>
            <person name="Katoh-Kurasawa M."/>
            <person name="Dinh C."/>
            <person name="Coutinho P.M."/>
            <person name="Saito T."/>
            <person name="Elias M."/>
            <person name="Schaap P."/>
            <person name="Kay R.R."/>
            <person name="Henrissat B."/>
            <person name="Eichinger L."/>
            <person name="Rivero F."/>
            <person name="Putnam N.H."/>
            <person name="West C.M."/>
            <person name="Loomis W.F."/>
            <person name="Chisholm R.L."/>
            <person name="Shaulsky G."/>
            <person name="Strassmann J.E."/>
            <person name="Queller D.C."/>
            <person name="Kuspa A."/>
            <person name="Grigoriev I.V."/>
        </authorList>
    </citation>
    <scope>NUCLEOTIDE SEQUENCE [LARGE SCALE GENOMIC DNA]</scope>
    <source>
        <strain evidence="6">QSDP1</strain>
    </source>
</reference>
<evidence type="ECO:0000313" key="6">
    <source>
        <dbReference type="Proteomes" id="UP000001064"/>
    </source>
</evidence>
<dbReference type="SUPFAM" id="SSF46579">
    <property type="entry name" value="Prefoldin"/>
    <property type="match status" value="1"/>
</dbReference>
<dbReference type="eggNOG" id="KOG1760">
    <property type="taxonomic scope" value="Eukaryota"/>
</dbReference>
<dbReference type="InParanoid" id="F0Z709"/>
<keyword evidence="2 3" id="KW-0143">Chaperone</keyword>
<dbReference type="OMA" id="KFGRAIN"/>
<dbReference type="FunCoup" id="F0Z709">
    <property type="interactions" value="487"/>
</dbReference>
<dbReference type="STRING" id="5786.F0Z709"/>
<evidence type="ECO:0000256" key="3">
    <source>
        <dbReference type="PIRNR" id="PIRNR016477"/>
    </source>
</evidence>
<dbReference type="Pfam" id="PF01920">
    <property type="entry name" value="Prefoldin_2"/>
    <property type="match status" value="1"/>
</dbReference>
<evidence type="ECO:0000313" key="5">
    <source>
        <dbReference type="EMBL" id="EGC40295.1"/>
    </source>
</evidence>
<sequence length="134" mass="15677">MSTKNMINKGEEIIETEVSADDQKLINLFGRLNNRKHELLREKKVKQEELEKATDANDDIFLVDDEDTKFQYSMGEAFLELNKEETEEMVNSYISKLESSIEKIDQDLQDISDKHNELKVILYGKFKNSINLEE</sequence>
<proteinExistence type="inferred from homology"/>
<evidence type="ECO:0000256" key="1">
    <source>
        <dbReference type="ARBA" id="ARBA00008045"/>
    </source>
</evidence>
<dbReference type="GO" id="GO:0006457">
    <property type="term" value="P:protein folding"/>
    <property type="evidence" value="ECO:0000318"/>
    <property type="project" value="GO_Central"/>
</dbReference>
<keyword evidence="4" id="KW-0175">Coiled coil</keyword>
<dbReference type="KEGG" id="dpp:DICPUDRAFT_74181"/>
<evidence type="ECO:0000256" key="2">
    <source>
        <dbReference type="ARBA" id="ARBA00023186"/>
    </source>
</evidence>
<dbReference type="RefSeq" id="XP_003283231.1">
    <property type="nucleotide sequence ID" value="XM_003283183.1"/>
</dbReference>
<dbReference type="GO" id="GO:0005737">
    <property type="term" value="C:cytoplasm"/>
    <property type="evidence" value="ECO:0000318"/>
    <property type="project" value="GO_Central"/>
</dbReference>
<dbReference type="GeneID" id="10509092"/>
<dbReference type="GO" id="GO:0016272">
    <property type="term" value="C:prefoldin complex"/>
    <property type="evidence" value="ECO:0000318"/>
    <property type="project" value="GO_Central"/>
</dbReference>
<name>F0Z709_DICPU</name>
<protein>
    <recommendedName>
        <fullName evidence="3">Prefoldin subunit 4</fullName>
    </recommendedName>
</protein>
<dbReference type="Proteomes" id="UP000001064">
    <property type="component" value="Unassembled WGS sequence"/>
</dbReference>
<feature type="coiled-coil region" evidence="4">
    <location>
        <begin position="29"/>
        <end position="56"/>
    </location>
</feature>
<dbReference type="PANTHER" id="PTHR21100">
    <property type="entry name" value="PREFOLDIN SUBUNIT 4"/>
    <property type="match status" value="1"/>
</dbReference>
<organism evidence="5 6">
    <name type="scientific">Dictyostelium purpureum</name>
    <name type="common">Slime mold</name>
    <dbReference type="NCBI Taxonomy" id="5786"/>
    <lineage>
        <taxon>Eukaryota</taxon>
        <taxon>Amoebozoa</taxon>
        <taxon>Evosea</taxon>
        <taxon>Eumycetozoa</taxon>
        <taxon>Dictyostelia</taxon>
        <taxon>Dictyosteliales</taxon>
        <taxon>Dictyosteliaceae</taxon>
        <taxon>Dictyostelium</taxon>
    </lineage>
</organism>
<dbReference type="OrthoDB" id="10250441at2759"/>
<gene>
    <name evidence="5" type="ORF">DICPUDRAFT_74181</name>
</gene>
<accession>F0Z709</accession>
<dbReference type="PIRSF" id="PIRSF016477">
    <property type="entry name" value="Prefoldin_subunit_4"/>
    <property type="match status" value="1"/>
</dbReference>
<dbReference type="VEuPathDB" id="AmoebaDB:DICPUDRAFT_74181"/>
<dbReference type="PANTHER" id="PTHR21100:SF9">
    <property type="entry name" value="PREFOLDIN SUBUNIT 4"/>
    <property type="match status" value="1"/>
</dbReference>
<dbReference type="AlphaFoldDB" id="F0Z709"/>
<dbReference type="EMBL" id="GL870944">
    <property type="protein sequence ID" value="EGC40295.1"/>
    <property type="molecule type" value="Genomic_DNA"/>
</dbReference>
<dbReference type="CDD" id="cd23165">
    <property type="entry name" value="Prefoldin_4"/>
    <property type="match status" value="1"/>
</dbReference>
<dbReference type="InterPro" id="IPR016661">
    <property type="entry name" value="PFDN4"/>
</dbReference>
<dbReference type="InterPro" id="IPR002777">
    <property type="entry name" value="PFD_beta-like"/>
</dbReference>
<comment type="function">
    <text evidence="3">Binds specifically to cytosolic chaperonin (c-CPN) and transfers target proteins to it. Binds to nascent polypeptide chain and promotes folding in an environment in which there are many competing pathways for nonnative proteins.</text>
</comment>
<comment type="similarity">
    <text evidence="1 3">Belongs to the prefoldin subunit beta family.</text>
</comment>